<keyword evidence="4" id="KW-0804">Transcription</keyword>
<dbReference type="Pfam" id="PF01418">
    <property type="entry name" value="HTH_6"/>
    <property type="match status" value="1"/>
</dbReference>
<evidence type="ECO:0000259" key="5">
    <source>
        <dbReference type="PROSITE" id="PS51071"/>
    </source>
</evidence>
<dbReference type="Gene3D" id="1.10.10.10">
    <property type="entry name" value="Winged helix-like DNA-binding domain superfamily/Winged helix DNA-binding domain"/>
    <property type="match status" value="1"/>
</dbReference>
<sequence length="289" mass="30931">MSVKNELRQRFPGLPPTLQQVARYALDHPNEVVTKSMRTVGVQAGVPPSTLVRFAQQLGFEGWPQFKEAVAQDMGLGSAAYGDKARTLQGRAQDATLVGEIFQSHRANLETTERLSGGELVKAAALLEKANAVHVAGFRACFPIAFSLVYVYRLFRDAVHLVDGQGGSLEMQQRAMRRGDALVVVSFAPYSREAIQVAEAGRAAGCKLLALTDSDASPLSLIADATLLFTTQSPSFFPSVTSGIALAESLLEMLASRAGKSGVRRIEDAEAELFSTGAYHSTGRSRGAS</sequence>
<dbReference type="PROSITE" id="PS51464">
    <property type="entry name" value="SIS"/>
    <property type="match status" value="1"/>
</dbReference>
<dbReference type="EMBL" id="SMLK01000007">
    <property type="protein sequence ID" value="TFY97642.1"/>
    <property type="molecule type" value="Genomic_DNA"/>
</dbReference>
<evidence type="ECO:0000256" key="3">
    <source>
        <dbReference type="ARBA" id="ARBA00023152"/>
    </source>
</evidence>
<dbReference type="PANTHER" id="PTHR30514">
    <property type="entry name" value="GLUCOKINASE"/>
    <property type="match status" value="1"/>
</dbReference>
<proteinExistence type="predicted"/>
<organism evidence="7 8">
    <name type="scientific">Ramlibacter humi</name>
    <dbReference type="NCBI Taxonomy" id="2530451"/>
    <lineage>
        <taxon>Bacteria</taxon>
        <taxon>Pseudomonadati</taxon>
        <taxon>Pseudomonadota</taxon>
        <taxon>Betaproteobacteria</taxon>
        <taxon>Burkholderiales</taxon>
        <taxon>Comamonadaceae</taxon>
        <taxon>Ramlibacter</taxon>
    </lineage>
</organism>
<feature type="domain" description="HTH rpiR-type" evidence="5">
    <location>
        <begin position="1"/>
        <end position="77"/>
    </location>
</feature>
<dbReference type="GO" id="GO:0006096">
    <property type="term" value="P:glycolytic process"/>
    <property type="evidence" value="ECO:0007669"/>
    <property type="project" value="UniProtKB-KW"/>
</dbReference>
<dbReference type="PANTHER" id="PTHR30514:SF18">
    <property type="entry name" value="RPIR-FAMILY TRANSCRIPTIONAL REGULATOR"/>
    <property type="match status" value="1"/>
</dbReference>
<protein>
    <submittedName>
        <fullName evidence="7">MurR/RpiR family transcriptional regulator</fullName>
    </submittedName>
</protein>
<dbReference type="SUPFAM" id="SSF46689">
    <property type="entry name" value="Homeodomain-like"/>
    <property type="match status" value="1"/>
</dbReference>
<dbReference type="AlphaFoldDB" id="A0A4Z0BEB1"/>
<keyword evidence="1" id="KW-0805">Transcription regulation</keyword>
<evidence type="ECO:0000259" key="6">
    <source>
        <dbReference type="PROSITE" id="PS51464"/>
    </source>
</evidence>
<dbReference type="PROSITE" id="PS51071">
    <property type="entry name" value="HTH_RPIR"/>
    <property type="match status" value="1"/>
</dbReference>
<dbReference type="InterPro" id="IPR001347">
    <property type="entry name" value="SIS_dom"/>
</dbReference>
<dbReference type="InterPro" id="IPR009057">
    <property type="entry name" value="Homeodomain-like_sf"/>
</dbReference>
<dbReference type="GO" id="GO:0003677">
    <property type="term" value="F:DNA binding"/>
    <property type="evidence" value="ECO:0007669"/>
    <property type="project" value="UniProtKB-KW"/>
</dbReference>
<comment type="caution">
    <text evidence="7">The sequence shown here is derived from an EMBL/GenBank/DDBJ whole genome shotgun (WGS) entry which is preliminary data.</text>
</comment>
<dbReference type="Gene3D" id="3.40.50.10490">
    <property type="entry name" value="Glucose-6-phosphate isomerase like protein, domain 1"/>
    <property type="match status" value="1"/>
</dbReference>
<dbReference type="InterPro" id="IPR035472">
    <property type="entry name" value="RpiR-like_SIS"/>
</dbReference>
<gene>
    <name evidence="7" type="ORF">EZ216_18105</name>
</gene>
<dbReference type="InterPro" id="IPR047640">
    <property type="entry name" value="RpiR-like"/>
</dbReference>
<evidence type="ECO:0000313" key="8">
    <source>
        <dbReference type="Proteomes" id="UP000297839"/>
    </source>
</evidence>
<evidence type="ECO:0000256" key="4">
    <source>
        <dbReference type="ARBA" id="ARBA00023163"/>
    </source>
</evidence>
<dbReference type="Pfam" id="PF01380">
    <property type="entry name" value="SIS"/>
    <property type="match status" value="1"/>
</dbReference>
<reference evidence="7 8" key="1">
    <citation type="submission" date="2019-03" db="EMBL/GenBank/DDBJ databases">
        <title>Ramlibacter sp. 18x22-1, whole genome shotgun sequence.</title>
        <authorList>
            <person name="Zhang X."/>
            <person name="Feng G."/>
            <person name="Zhu H."/>
        </authorList>
    </citation>
    <scope>NUCLEOTIDE SEQUENCE [LARGE SCALE GENOMIC DNA]</scope>
    <source>
        <strain evidence="7 8">18x22-1</strain>
    </source>
</reference>
<dbReference type="InterPro" id="IPR046348">
    <property type="entry name" value="SIS_dom_sf"/>
</dbReference>
<name>A0A4Z0BEB1_9BURK</name>
<evidence type="ECO:0000313" key="7">
    <source>
        <dbReference type="EMBL" id="TFY97642.1"/>
    </source>
</evidence>
<dbReference type="RefSeq" id="WP_135251194.1">
    <property type="nucleotide sequence ID" value="NZ_SMLK01000007.1"/>
</dbReference>
<evidence type="ECO:0000256" key="1">
    <source>
        <dbReference type="ARBA" id="ARBA00023015"/>
    </source>
</evidence>
<keyword evidence="3" id="KW-0324">Glycolysis</keyword>
<evidence type="ECO:0000256" key="2">
    <source>
        <dbReference type="ARBA" id="ARBA00023125"/>
    </source>
</evidence>
<dbReference type="InterPro" id="IPR036388">
    <property type="entry name" value="WH-like_DNA-bd_sf"/>
</dbReference>
<dbReference type="GO" id="GO:0097367">
    <property type="term" value="F:carbohydrate derivative binding"/>
    <property type="evidence" value="ECO:0007669"/>
    <property type="project" value="InterPro"/>
</dbReference>
<dbReference type="GO" id="GO:0003700">
    <property type="term" value="F:DNA-binding transcription factor activity"/>
    <property type="evidence" value="ECO:0007669"/>
    <property type="project" value="InterPro"/>
</dbReference>
<keyword evidence="8" id="KW-1185">Reference proteome</keyword>
<dbReference type="CDD" id="cd05013">
    <property type="entry name" value="SIS_RpiR"/>
    <property type="match status" value="1"/>
</dbReference>
<dbReference type="InterPro" id="IPR000281">
    <property type="entry name" value="HTH_RpiR"/>
</dbReference>
<dbReference type="SUPFAM" id="SSF53697">
    <property type="entry name" value="SIS domain"/>
    <property type="match status" value="1"/>
</dbReference>
<dbReference type="OrthoDB" id="8713538at2"/>
<dbReference type="Proteomes" id="UP000297839">
    <property type="component" value="Unassembled WGS sequence"/>
</dbReference>
<feature type="domain" description="SIS" evidence="6">
    <location>
        <begin position="123"/>
        <end position="260"/>
    </location>
</feature>
<accession>A0A4Z0BEB1</accession>
<keyword evidence="2" id="KW-0238">DNA-binding</keyword>